<reference evidence="3 4" key="1">
    <citation type="journal article" date="2018" name="MBio">
        <title>Insights into the evolution of host association through the isolation and characterization of a novel human periodontal pathobiont, Desulfobulbus oralis.</title>
        <authorList>
            <person name="Cross K.L."/>
            <person name="Chirania P."/>
            <person name="Xiong W."/>
            <person name="Beall C.J."/>
            <person name="Elkins J.G."/>
            <person name="Giannone R.J."/>
            <person name="Griffen A.L."/>
            <person name="Guss A.M."/>
            <person name="Hettich R.L."/>
            <person name="Joshi S.S."/>
            <person name="Mokrzan E.M."/>
            <person name="Martin R.K."/>
            <person name="Zhulin I.B."/>
            <person name="Leys E.J."/>
            <person name="Podar M."/>
        </authorList>
    </citation>
    <scope>NUCLEOTIDE SEQUENCE [LARGE SCALE GENOMIC DNA]</scope>
    <source>
        <strain evidence="3 4">ORNL</strain>
    </source>
</reference>
<keyword evidence="2" id="KW-1133">Transmembrane helix</keyword>
<dbReference type="RefSeq" id="WP_104935588.1">
    <property type="nucleotide sequence ID" value="NZ_CP021255.1"/>
</dbReference>
<protein>
    <submittedName>
        <fullName evidence="3">Uncharacterized protein</fullName>
    </submittedName>
</protein>
<dbReference type="Proteomes" id="UP000239867">
    <property type="component" value="Chromosome"/>
</dbReference>
<keyword evidence="2" id="KW-0812">Transmembrane</keyword>
<organism evidence="3 4">
    <name type="scientific">Desulfobulbus oralis</name>
    <dbReference type="NCBI Taxonomy" id="1986146"/>
    <lineage>
        <taxon>Bacteria</taxon>
        <taxon>Pseudomonadati</taxon>
        <taxon>Thermodesulfobacteriota</taxon>
        <taxon>Desulfobulbia</taxon>
        <taxon>Desulfobulbales</taxon>
        <taxon>Desulfobulbaceae</taxon>
        <taxon>Desulfobulbus</taxon>
    </lineage>
</organism>
<feature type="region of interest" description="Disordered" evidence="1">
    <location>
        <begin position="221"/>
        <end position="264"/>
    </location>
</feature>
<feature type="compositionally biased region" description="Pro residues" evidence="1">
    <location>
        <begin position="232"/>
        <end position="259"/>
    </location>
</feature>
<gene>
    <name evidence="3" type="ORF">CAY53_01185</name>
</gene>
<dbReference type="KEGG" id="deo:CAY53_01185"/>
<evidence type="ECO:0000256" key="1">
    <source>
        <dbReference type="SAM" id="MobiDB-lite"/>
    </source>
</evidence>
<keyword evidence="2" id="KW-0472">Membrane</keyword>
<evidence type="ECO:0000256" key="2">
    <source>
        <dbReference type="SAM" id="Phobius"/>
    </source>
</evidence>
<proteinExistence type="predicted"/>
<dbReference type="AlphaFoldDB" id="A0A2L1GKR5"/>
<accession>A0A2L1GKR5</accession>
<evidence type="ECO:0000313" key="3">
    <source>
        <dbReference type="EMBL" id="AVD70265.1"/>
    </source>
</evidence>
<feature type="region of interest" description="Disordered" evidence="1">
    <location>
        <begin position="114"/>
        <end position="144"/>
    </location>
</feature>
<evidence type="ECO:0000313" key="4">
    <source>
        <dbReference type="Proteomes" id="UP000239867"/>
    </source>
</evidence>
<sequence>MKISYENDAGRGPGHGLLRCTMDAGELCPEGPCTLVLQRSEDHGYLGQNGWGGQKNGLEVTAERGANGELLLFLEPQIVNQLVPLQNYRATVQPAEGTALKTVQFRAQTIVYSPEAPGGNMAEAARPEPMPAGDAPEAERPDAAQAAIPQDTAAAALAHPPEEEEPLLPPEEDPLIIREEQAHKSGQGRLLIIVLAIVAVLALAGAAGWAFFLRHKPVEPDSGPGPQMPIEKPAPPEPTPPEPAPPKPPSSPEKTPAPTPAQSTEDRVRAFFTGPDRNPAAAARLSRELSAATPAEQDALYRLYTYAADSGEPEILRHYAACLDPSKPQWGSIGKDPAAAWQLYERAEASEAQQQMKSWLEQQAAGGDAQAAAWLRSLQ</sequence>
<keyword evidence="4" id="KW-1185">Reference proteome</keyword>
<name>A0A2L1GKR5_9BACT</name>
<dbReference type="EMBL" id="CP021255">
    <property type="protein sequence ID" value="AVD70265.1"/>
    <property type="molecule type" value="Genomic_DNA"/>
</dbReference>
<feature type="transmembrane region" description="Helical" evidence="2">
    <location>
        <begin position="190"/>
        <end position="212"/>
    </location>
</feature>